<protein>
    <submittedName>
        <fullName evidence="1">Uncharacterized protein</fullName>
    </submittedName>
</protein>
<feature type="non-terminal residue" evidence="1">
    <location>
        <position position="79"/>
    </location>
</feature>
<dbReference type="EMBL" id="CM011686">
    <property type="protein sequence ID" value="TMS11911.1"/>
    <property type="molecule type" value="Genomic_DNA"/>
</dbReference>
<gene>
    <name evidence="1" type="ORF">E3U43_019302</name>
</gene>
<accession>A0ACD3QYX5</accession>
<keyword evidence="2" id="KW-1185">Reference proteome</keyword>
<dbReference type="Proteomes" id="UP000793456">
    <property type="component" value="Chromosome XIII"/>
</dbReference>
<reference evidence="1" key="1">
    <citation type="submission" date="2018-11" db="EMBL/GenBank/DDBJ databases">
        <title>The sequence and de novo assembly of Larimichthys crocea genome using PacBio and Hi-C technologies.</title>
        <authorList>
            <person name="Xu P."/>
            <person name="Chen B."/>
            <person name="Zhou Z."/>
            <person name="Ke Q."/>
            <person name="Wu Y."/>
            <person name="Bai H."/>
            <person name="Pu F."/>
        </authorList>
    </citation>
    <scope>NUCLEOTIDE SEQUENCE</scope>
    <source>
        <tissue evidence="1">Muscle</tissue>
    </source>
</reference>
<evidence type="ECO:0000313" key="2">
    <source>
        <dbReference type="Proteomes" id="UP000793456"/>
    </source>
</evidence>
<comment type="caution">
    <text evidence="1">The sequence shown here is derived from an EMBL/GenBank/DDBJ whole genome shotgun (WGS) entry which is preliminary data.</text>
</comment>
<evidence type="ECO:0000313" key="1">
    <source>
        <dbReference type="EMBL" id="TMS11911.1"/>
    </source>
</evidence>
<proteinExistence type="predicted"/>
<sequence length="79" mass="8270">MGQKKVVQGRERTEAGSAGWGAGCKLHSPLRSRGGAGTGRRHGGEPVREDQRGRAPSLPRRHGAGCGNVGLADNGRVTW</sequence>
<organism evidence="1 2">
    <name type="scientific">Larimichthys crocea</name>
    <name type="common">Large yellow croaker</name>
    <name type="synonym">Pseudosciaena crocea</name>
    <dbReference type="NCBI Taxonomy" id="215358"/>
    <lineage>
        <taxon>Eukaryota</taxon>
        <taxon>Metazoa</taxon>
        <taxon>Chordata</taxon>
        <taxon>Craniata</taxon>
        <taxon>Vertebrata</taxon>
        <taxon>Euteleostomi</taxon>
        <taxon>Actinopterygii</taxon>
        <taxon>Neopterygii</taxon>
        <taxon>Teleostei</taxon>
        <taxon>Neoteleostei</taxon>
        <taxon>Acanthomorphata</taxon>
        <taxon>Eupercaria</taxon>
        <taxon>Sciaenidae</taxon>
        <taxon>Larimichthys</taxon>
    </lineage>
</organism>
<name>A0ACD3QYX5_LARCR</name>